<accession>A0A835RED3</accession>
<name>A0A835RED3_VANPL</name>
<keyword evidence="3" id="KW-1185">Reference proteome</keyword>
<evidence type="ECO:0000256" key="1">
    <source>
        <dbReference type="SAM" id="Phobius"/>
    </source>
</evidence>
<protein>
    <submittedName>
        <fullName evidence="2">Uncharacterized protein</fullName>
    </submittedName>
</protein>
<keyword evidence="1" id="KW-0812">Transmembrane</keyword>
<gene>
    <name evidence="2" type="ORF">HPP92_008456</name>
</gene>
<dbReference type="EMBL" id="JADCNL010000004">
    <property type="protein sequence ID" value="KAG0484377.1"/>
    <property type="molecule type" value="Genomic_DNA"/>
</dbReference>
<proteinExistence type="predicted"/>
<organism evidence="2 3">
    <name type="scientific">Vanilla planifolia</name>
    <name type="common">Vanilla</name>
    <dbReference type="NCBI Taxonomy" id="51239"/>
    <lineage>
        <taxon>Eukaryota</taxon>
        <taxon>Viridiplantae</taxon>
        <taxon>Streptophyta</taxon>
        <taxon>Embryophyta</taxon>
        <taxon>Tracheophyta</taxon>
        <taxon>Spermatophyta</taxon>
        <taxon>Magnoliopsida</taxon>
        <taxon>Liliopsida</taxon>
        <taxon>Asparagales</taxon>
        <taxon>Orchidaceae</taxon>
        <taxon>Vanilloideae</taxon>
        <taxon>Vanilleae</taxon>
        <taxon>Vanilla</taxon>
    </lineage>
</organism>
<comment type="caution">
    <text evidence="2">The sequence shown here is derived from an EMBL/GenBank/DDBJ whole genome shotgun (WGS) entry which is preliminary data.</text>
</comment>
<feature type="transmembrane region" description="Helical" evidence="1">
    <location>
        <begin position="12"/>
        <end position="34"/>
    </location>
</feature>
<keyword evidence="1" id="KW-1133">Transmembrane helix</keyword>
<dbReference type="AlphaFoldDB" id="A0A835RED3"/>
<keyword evidence="1" id="KW-0472">Membrane</keyword>
<dbReference type="Proteomes" id="UP000636800">
    <property type="component" value="Unassembled WGS sequence"/>
</dbReference>
<reference evidence="2 3" key="1">
    <citation type="journal article" date="2020" name="Nat. Food">
        <title>A phased Vanilla planifolia genome enables genetic improvement of flavour and production.</title>
        <authorList>
            <person name="Hasing T."/>
            <person name="Tang H."/>
            <person name="Brym M."/>
            <person name="Khazi F."/>
            <person name="Huang T."/>
            <person name="Chambers A.H."/>
        </authorList>
    </citation>
    <scope>NUCLEOTIDE SEQUENCE [LARGE SCALE GENOMIC DNA]</scope>
    <source>
        <tissue evidence="2">Leaf</tissue>
    </source>
</reference>
<evidence type="ECO:0000313" key="3">
    <source>
        <dbReference type="Proteomes" id="UP000636800"/>
    </source>
</evidence>
<evidence type="ECO:0000313" key="2">
    <source>
        <dbReference type="EMBL" id="KAG0484377.1"/>
    </source>
</evidence>
<sequence>MFEFKLDVYKEMLDLIPIVAHEIGLLCTLCAILSEGWTWKMVEGSQCDYFINMESGGA</sequence>